<evidence type="ECO:0000313" key="1">
    <source>
        <dbReference type="Proteomes" id="UP000095283"/>
    </source>
</evidence>
<protein>
    <submittedName>
        <fullName evidence="2">Ricin B-type lectin domain-containing protein</fullName>
    </submittedName>
</protein>
<evidence type="ECO:0000313" key="2">
    <source>
        <dbReference type="WBParaSite" id="Hba_08936"/>
    </source>
</evidence>
<organism evidence="1 2">
    <name type="scientific">Heterorhabditis bacteriophora</name>
    <name type="common">Entomopathogenic nematode worm</name>
    <dbReference type="NCBI Taxonomy" id="37862"/>
    <lineage>
        <taxon>Eukaryota</taxon>
        <taxon>Metazoa</taxon>
        <taxon>Ecdysozoa</taxon>
        <taxon>Nematoda</taxon>
        <taxon>Chromadorea</taxon>
        <taxon>Rhabditida</taxon>
        <taxon>Rhabditina</taxon>
        <taxon>Rhabditomorpha</taxon>
        <taxon>Strongyloidea</taxon>
        <taxon>Heterorhabditidae</taxon>
        <taxon>Heterorhabditis</taxon>
    </lineage>
</organism>
<keyword evidence="1" id="KW-1185">Reference proteome</keyword>
<sequence length="128" mass="14546">MAYCCCTCRALKDSAPSAFGKVSYVHISNGNFIIALENQQLALRECQYDAEASPTHIIEKRGESRLWTFMVEQLTVEPSGDSDTLRRQLSYNKNYMKSFQSVQLGHIIEPIFVVCYTTKIFSSLMMVT</sequence>
<accession>A0A1I7WUS6</accession>
<reference evidence="2" key="1">
    <citation type="submission" date="2016-11" db="UniProtKB">
        <authorList>
            <consortium name="WormBaseParasite"/>
        </authorList>
    </citation>
    <scope>IDENTIFICATION</scope>
</reference>
<proteinExistence type="predicted"/>
<dbReference type="WBParaSite" id="Hba_08936">
    <property type="protein sequence ID" value="Hba_08936"/>
    <property type="gene ID" value="Hba_08936"/>
</dbReference>
<name>A0A1I7WUS6_HETBA</name>
<dbReference type="AlphaFoldDB" id="A0A1I7WUS6"/>
<dbReference type="Proteomes" id="UP000095283">
    <property type="component" value="Unplaced"/>
</dbReference>